<dbReference type="PANTHER" id="PTHR35864">
    <property type="entry name" value="ZINC METALLOPROTEASE MJ0611-RELATED"/>
    <property type="match status" value="1"/>
</dbReference>
<proteinExistence type="predicted"/>
<feature type="transmembrane region" description="Helical" evidence="5">
    <location>
        <begin position="146"/>
        <end position="164"/>
    </location>
</feature>
<feature type="domain" description="Peptidase M50" evidence="6">
    <location>
        <begin position="144"/>
        <end position="173"/>
    </location>
</feature>
<dbReference type="AlphaFoldDB" id="A0A9E7M9V6"/>
<evidence type="ECO:0000259" key="6">
    <source>
        <dbReference type="Pfam" id="PF02163"/>
    </source>
</evidence>
<dbReference type="PANTHER" id="PTHR35864:SF1">
    <property type="entry name" value="ZINC METALLOPROTEASE YWHC-RELATED"/>
    <property type="match status" value="1"/>
</dbReference>
<comment type="subcellular location">
    <subcellularLocation>
        <location evidence="1">Membrane</location>
        <topology evidence="1">Multi-pass membrane protein</topology>
    </subcellularLocation>
</comment>
<dbReference type="InterPro" id="IPR052348">
    <property type="entry name" value="Metallopeptidase_M50B"/>
</dbReference>
<keyword evidence="2 5" id="KW-0812">Transmembrane</keyword>
<evidence type="ECO:0000256" key="5">
    <source>
        <dbReference type="SAM" id="Phobius"/>
    </source>
</evidence>
<protein>
    <submittedName>
        <fullName evidence="7">Site-2 protease family protein</fullName>
    </submittedName>
</protein>
<evidence type="ECO:0000256" key="3">
    <source>
        <dbReference type="ARBA" id="ARBA00022989"/>
    </source>
</evidence>
<evidence type="ECO:0000256" key="4">
    <source>
        <dbReference type="ARBA" id="ARBA00023136"/>
    </source>
</evidence>
<keyword evidence="4 5" id="KW-0472">Membrane</keyword>
<evidence type="ECO:0000256" key="2">
    <source>
        <dbReference type="ARBA" id="ARBA00022692"/>
    </source>
</evidence>
<dbReference type="InterPro" id="IPR008915">
    <property type="entry name" value="Peptidase_M50"/>
</dbReference>
<sequence>MTFEFKKQEIEDLVISFIVLTLVFSRFNIKIIPYVAVGIFTAFIFHEIAHRQVARKYGYYAIYRRWDTGIMLALFLGILSKLLGLRFLFVAVGAVQVYSLYVGWEDREAYGKISLAGPVTNILVGIIAIALLSFGKPSGVVGVSLYYAAYINLLLAFFNLLPIPPLDGYKVLKWNPGYWAVAIGTAFLLQSLL</sequence>
<dbReference type="GeneID" id="72778120"/>
<evidence type="ECO:0000313" key="8">
    <source>
        <dbReference type="Proteomes" id="UP001056425"/>
    </source>
</evidence>
<dbReference type="GO" id="GO:0006508">
    <property type="term" value="P:proteolysis"/>
    <property type="evidence" value="ECO:0007669"/>
    <property type="project" value="UniProtKB-KW"/>
</dbReference>
<evidence type="ECO:0000313" key="7">
    <source>
        <dbReference type="EMBL" id="USG99317.1"/>
    </source>
</evidence>
<dbReference type="RefSeq" id="WP_251948049.1">
    <property type="nucleotide sequence ID" value="NZ_CP080572.1"/>
</dbReference>
<gene>
    <name evidence="7" type="ORF">K1720_07195</name>
</gene>
<feature type="transmembrane region" description="Helical" evidence="5">
    <location>
        <begin position="115"/>
        <end position="134"/>
    </location>
</feature>
<keyword evidence="8" id="KW-1185">Reference proteome</keyword>
<keyword evidence="7" id="KW-0645">Protease</keyword>
<keyword evidence="3 5" id="KW-1133">Transmembrane helix</keyword>
<dbReference type="KEGG" id="thei:K1720_07195"/>
<dbReference type="GO" id="GO:0008233">
    <property type="term" value="F:peptidase activity"/>
    <property type="evidence" value="ECO:0007669"/>
    <property type="project" value="UniProtKB-KW"/>
</dbReference>
<dbReference type="EMBL" id="CP080572">
    <property type="protein sequence ID" value="USG99317.1"/>
    <property type="molecule type" value="Genomic_DNA"/>
</dbReference>
<organism evidence="7 8">
    <name type="scientific">Thermococcus argininiproducens</name>
    <dbReference type="NCBI Taxonomy" id="2866384"/>
    <lineage>
        <taxon>Archaea</taxon>
        <taxon>Methanobacteriati</taxon>
        <taxon>Methanobacteriota</taxon>
        <taxon>Thermococci</taxon>
        <taxon>Thermococcales</taxon>
        <taxon>Thermococcaceae</taxon>
        <taxon>Thermococcus</taxon>
    </lineage>
</organism>
<name>A0A9E7M9V6_9EURY</name>
<dbReference type="Proteomes" id="UP001056425">
    <property type="component" value="Chromosome"/>
</dbReference>
<dbReference type="Pfam" id="PF02163">
    <property type="entry name" value="Peptidase_M50"/>
    <property type="match status" value="1"/>
</dbReference>
<accession>A0A9E7M9V6</accession>
<dbReference type="GO" id="GO:0016020">
    <property type="term" value="C:membrane"/>
    <property type="evidence" value="ECO:0007669"/>
    <property type="project" value="UniProtKB-SubCell"/>
</dbReference>
<feature type="transmembrane region" description="Helical" evidence="5">
    <location>
        <begin position="70"/>
        <end position="95"/>
    </location>
</feature>
<feature type="transmembrane region" description="Helical" evidence="5">
    <location>
        <begin position="31"/>
        <end position="49"/>
    </location>
</feature>
<evidence type="ECO:0000256" key="1">
    <source>
        <dbReference type="ARBA" id="ARBA00004141"/>
    </source>
</evidence>
<keyword evidence="7" id="KW-0378">Hydrolase</keyword>
<reference evidence="7 8" key="1">
    <citation type="submission" date="2021-08" db="EMBL/GenBank/DDBJ databases">
        <title>Thermococcus onnuriiensis IOH2.</title>
        <authorList>
            <person name="Park Y.-J."/>
        </authorList>
    </citation>
    <scope>NUCLEOTIDE SEQUENCE [LARGE SCALE GENOMIC DNA]</scope>
    <source>
        <strain evidence="7 8">IOH2</strain>
    </source>
</reference>